<dbReference type="Pfam" id="PF01548">
    <property type="entry name" value="DEDD_Tnp_IS110"/>
    <property type="match status" value="1"/>
</dbReference>
<feature type="domain" description="Transposase IS116/IS110/IS902 C-terminal" evidence="3">
    <location>
        <begin position="208"/>
        <end position="284"/>
    </location>
</feature>
<protein>
    <submittedName>
        <fullName evidence="4">IS110 family transposase ISAtu1</fullName>
    </submittedName>
</protein>
<dbReference type="GO" id="GO:0006313">
    <property type="term" value="P:DNA transposition"/>
    <property type="evidence" value="ECO:0007669"/>
    <property type="project" value="InterPro"/>
</dbReference>
<dbReference type="InterPro" id="IPR047650">
    <property type="entry name" value="Transpos_IS110"/>
</dbReference>
<keyword evidence="1" id="KW-0175">Coiled coil</keyword>
<keyword evidence="5" id="KW-1185">Reference proteome</keyword>
<gene>
    <name evidence="4" type="ORF">STARVERO_04346</name>
</gene>
<feature type="coiled-coil region" evidence="1">
    <location>
        <begin position="174"/>
        <end position="204"/>
    </location>
</feature>
<sequence>MTMNLLAIDLGKQSFHLHGIDTNGVVVSRKVSRTKLTEIVNELAPETIAMEACASAHHWGRLFMTAGREVRLINPRFVKPFVRGSKNDAVDAEAIYEAATRPTMRYVPVKSTDQQDLQSLHRIRERLIVQRTSLINHTRGLLAEYGIVLPQGAWRFAAQAPTAIEQAGLSDLGRELFEELLDQLRDANARLAKLDARIMEICRQHDDCRRLATLPGVGPIIATALVASIDDARHFRSGRELAAWIGLVPRQYTTGGKPRLGGIGRANHYLRKQMIHGARAVISRLANRDDPRSAWLRAIVERRGFNKALVALANKTARIAWALLTKKEIYAAA</sequence>
<dbReference type="InterPro" id="IPR003346">
    <property type="entry name" value="Transposase_20"/>
</dbReference>
<evidence type="ECO:0000313" key="4">
    <source>
        <dbReference type="EMBL" id="CAA0128667.1"/>
    </source>
</evidence>
<accession>A0A5S9R501</accession>
<evidence type="ECO:0000256" key="1">
    <source>
        <dbReference type="SAM" id="Coils"/>
    </source>
</evidence>
<evidence type="ECO:0000259" key="3">
    <source>
        <dbReference type="Pfam" id="PF02371"/>
    </source>
</evidence>
<reference evidence="4 5" key="1">
    <citation type="submission" date="2019-12" db="EMBL/GenBank/DDBJ databases">
        <authorList>
            <person name="Reyes-Prieto M."/>
        </authorList>
    </citation>
    <scope>NUCLEOTIDE SEQUENCE [LARGE SCALE GENOMIC DNA]</scope>
    <source>
        <strain evidence="4">HF14-78462</strain>
    </source>
</reference>
<dbReference type="NCBIfam" id="NF033542">
    <property type="entry name" value="transpos_IS110"/>
    <property type="match status" value="1"/>
</dbReference>
<dbReference type="Pfam" id="PF02371">
    <property type="entry name" value="Transposase_20"/>
    <property type="match status" value="1"/>
</dbReference>
<evidence type="ECO:0000313" key="5">
    <source>
        <dbReference type="Proteomes" id="UP000433050"/>
    </source>
</evidence>
<dbReference type="EMBL" id="CACSAS010000003">
    <property type="protein sequence ID" value="CAA0128667.1"/>
    <property type="molecule type" value="Genomic_DNA"/>
</dbReference>
<evidence type="ECO:0000259" key="2">
    <source>
        <dbReference type="Pfam" id="PF01548"/>
    </source>
</evidence>
<dbReference type="PANTHER" id="PTHR33055">
    <property type="entry name" value="TRANSPOSASE FOR INSERTION SEQUENCE ELEMENT IS1111A"/>
    <property type="match status" value="1"/>
</dbReference>
<dbReference type="InterPro" id="IPR002525">
    <property type="entry name" value="Transp_IS110-like_N"/>
</dbReference>
<dbReference type="GO" id="GO:0004803">
    <property type="term" value="F:transposase activity"/>
    <property type="evidence" value="ECO:0007669"/>
    <property type="project" value="InterPro"/>
</dbReference>
<organism evidence="4 5">
    <name type="scientific">Starkeya nomas</name>
    <dbReference type="NCBI Taxonomy" id="2666134"/>
    <lineage>
        <taxon>Bacteria</taxon>
        <taxon>Pseudomonadati</taxon>
        <taxon>Pseudomonadota</taxon>
        <taxon>Alphaproteobacteria</taxon>
        <taxon>Hyphomicrobiales</taxon>
        <taxon>Xanthobacteraceae</taxon>
        <taxon>Starkeya</taxon>
    </lineage>
</organism>
<dbReference type="PANTHER" id="PTHR33055:SF3">
    <property type="entry name" value="PUTATIVE TRANSPOSASE FOR IS117-RELATED"/>
    <property type="match status" value="1"/>
</dbReference>
<feature type="domain" description="Transposase IS110-like N-terminal" evidence="2">
    <location>
        <begin position="7"/>
        <end position="145"/>
    </location>
</feature>
<dbReference type="AlphaFoldDB" id="A0A5S9R501"/>
<name>A0A5S9R501_9HYPH</name>
<dbReference type="GO" id="GO:0003677">
    <property type="term" value="F:DNA binding"/>
    <property type="evidence" value="ECO:0007669"/>
    <property type="project" value="InterPro"/>
</dbReference>
<proteinExistence type="predicted"/>
<dbReference type="Proteomes" id="UP000433050">
    <property type="component" value="Unassembled WGS sequence"/>
</dbReference>